<dbReference type="EC" id="2.4.1.41" evidence="3"/>
<keyword evidence="3" id="KW-0808">Transferase</keyword>
<reference evidence="3 4" key="1">
    <citation type="submission" date="2020-06" db="EMBL/GenBank/DDBJ databases">
        <authorList>
            <person name="Li R."/>
            <person name="Bekaert M."/>
        </authorList>
    </citation>
    <scope>NUCLEOTIDE SEQUENCE [LARGE SCALE GENOMIC DNA]</scope>
    <source>
        <strain evidence="4">wild</strain>
    </source>
</reference>
<dbReference type="Pfam" id="PF00535">
    <property type="entry name" value="Glycos_transf_2"/>
    <property type="match status" value="1"/>
</dbReference>
<evidence type="ECO:0000259" key="2">
    <source>
        <dbReference type="Pfam" id="PF00535"/>
    </source>
</evidence>
<evidence type="ECO:0000313" key="4">
    <source>
        <dbReference type="Proteomes" id="UP000507470"/>
    </source>
</evidence>
<protein>
    <submittedName>
        <fullName evidence="3">GALNT</fullName>
        <ecNumber evidence="3">2.4.1.41</ecNumber>
    </submittedName>
</protein>
<proteinExistence type="predicted"/>
<dbReference type="Gene3D" id="3.90.550.10">
    <property type="entry name" value="Spore Coat Polysaccharide Biosynthesis Protein SpsA, Chain A"/>
    <property type="match status" value="1"/>
</dbReference>
<feature type="domain" description="Glycosyltransferase 2-like" evidence="2">
    <location>
        <begin position="114"/>
        <end position="208"/>
    </location>
</feature>
<dbReference type="GO" id="GO:0004653">
    <property type="term" value="F:polypeptide N-acetylgalactosaminyltransferase activity"/>
    <property type="evidence" value="ECO:0007669"/>
    <property type="project" value="UniProtKB-EC"/>
</dbReference>
<dbReference type="AlphaFoldDB" id="A0A6J8A3K1"/>
<dbReference type="PANTHER" id="PTHR11675:SF101">
    <property type="entry name" value="POLYPEPTIDE N-ACETYLGALACTOSAMINYLTRANSFERASE 5"/>
    <property type="match status" value="1"/>
</dbReference>
<dbReference type="OrthoDB" id="6152695at2759"/>
<dbReference type="GO" id="GO:0006493">
    <property type="term" value="P:protein O-linked glycosylation"/>
    <property type="evidence" value="ECO:0007669"/>
    <property type="project" value="TreeGrafter"/>
</dbReference>
<evidence type="ECO:0000256" key="1">
    <source>
        <dbReference type="ARBA" id="ARBA00023157"/>
    </source>
</evidence>
<keyword evidence="4" id="KW-1185">Reference proteome</keyword>
<dbReference type="PANTHER" id="PTHR11675">
    <property type="entry name" value="N-ACETYLGALACTOSAMINYLTRANSFERASE"/>
    <property type="match status" value="1"/>
</dbReference>
<organism evidence="3 4">
    <name type="scientific">Mytilus coruscus</name>
    <name type="common">Sea mussel</name>
    <dbReference type="NCBI Taxonomy" id="42192"/>
    <lineage>
        <taxon>Eukaryota</taxon>
        <taxon>Metazoa</taxon>
        <taxon>Spiralia</taxon>
        <taxon>Lophotrochozoa</taxon>
        <taxon>Mollusca</taxon>
        <taxon>Bivalvia</taxon>
        <taxon>Autobranchia</taxon>
        <taxon>Pteriomorphia</taxon>
        <taxon>Mytilida</taxon>
        <taxon>Mytiloidea</taxon>
        <taxon>Mytilidae</taxon>
        <taxon>Mytilinae</taxon>
        <taxon>Mytilus</taxon>
    </lineage>
</organism>
<keyword evidence="3" id="KW-0328">Glycosyltransferase</keyword>
<keyword evidence="1" id="KW-1015">Disulfide bond</keyword>
<dbReference type="SUPFAM" id="SSF53448">
    <property type="entry name" value="Nucleotide-diphospho-sugar transferases"/>
    <property type="match status" value="1"/>
</dbReference>
<name>A0A6J8A3K1_MYTCO</name>
<dbReference type="EMBL" id="CACVKT020000568">
    <property type="protein sequence ID" value="CAC5360554.1"/>
    <property type="molecule type" value="Genomic_DNA"/>
</dbReference>
<dbReference type="Proteomes" id="UP000507470">
    <property type="component" value="Unassembled WGS sequence"/>
</dbReference>
<gene>
    <name evidence="3" type="ORF">MCOR_2995</name>
</gene>
<evidence type="ECO:0000313" key="3">
    <source>
        <dbReference type="EMBL" id="CAC5360554.1"/>
    </source>
</evidence>
<accession>A0A6J8A3K1</accession>
<sequence length="209" mass="24081">MNNPDHKAPSTLESNIQTIENEKIVYINEDQKMKSRIFLLQPRKQQGPGELGTGVYINRTLLSPDDKLKYDEYYKKHHLNIYASDLISVHRTLNQDIIDPRCKTIKYEDLDSCSIIIAFRNEAWSTLVRTIHSVLDHTPESLIDEILLVDDGSTENYLKYKLDVYISYLSKVRIIRLPTSMGLFVAKQTALDQVKSKHFAVLDSHSEVS</sequence>
<dbReference type="InterPro" id="IPR029044">
    <property type="entry name" value="Nucleotide-diphossugar_trans"/>
</dbReference>
<dbReference type="GO" id="GO:0005794">
    <property type="term" value="C:Golgi apparatus"/>
    <property type="evidence" value="ECO:0007669"/>
    <property type="project" value="TreeGrafter"/>
</dbReference>
<dbReference type="InterPro" id="IPR001173">
    <property type="entry name" value="Glyco_trans_2-like"/>
</dbReference>